<name>A0A9Q0YQ94_HOLLE</name>
<dbReference type="OrthoDB" id="6136790at2759"/>
<organism evidence="2 3">
    <name type="scientific">Holothuria leucospilota</name>
    <name type="common">Black long sea cucumber</name>
    <name type="synonym">Mertensiothuria leucospilota</name>
    <dbReference type="NCBI Taxonomy" id="206669"/>
    <lineage>
        <taxon>Eukaryota</taxon>
        <taxon>Metazoa</taxon>
        <taxon>Echinodermata</taxon>
        <taxon>Eleutherozoa</taxon>
        <taxon>Echinozoa</taxon>
        <taxon>Holothuroidea</taxon>
        <taxon>Aspidochirotacea</taxon>
        <taxon>Aspidochirotida</taxon>
        <taxon>Holothuriidae</taxon>
        <taxon>Holothuria</taxon>
    </lineage>
</organism>
<evidence type="ECO:0000313" key="2">
    <source>
        <dbReference type="EMBL" id="KAJ8026503.1"/>
    </source>
</evidence>
<feature type="region of interest" description="Disordered" evidence="1">
    <location>
        <begin position="24"/>
        <end position="44"/>
    </location>
</feature>
<dbReference type="AlphaFoldDB" id="A0A9Q0YQ94"/>
<evidence type="ECO:0000313" key="3">
    <source>
        <dbReference type="Proteomes" id="UP001152320"/>
    </source>
</evidence>
<sequence length="144" mass="16915">MFLGTVGITEGQVLTASKKVDDQGVMEKKRRSGRSTTREESDRRVRDEIKAHINRFSKMESLFCLSSYSHQYLYSELTLATMYDMYKEGHPTEASRFLYSQVFHSLKLKFHIPKKDQCGVWATKEEKEEFRTDFDRHTAEKIDC</sequence>
<dbReference type="PANTHER" id="PTHR10773">
    <property type="entry name" value="DNA-DIRECTED RNA POLYMERASES I, II, AND III SUBUNIT RPABC2"/>
    <property type="match status" value="1"/>
</dbReference>
<reference evidence="2" key="1">
    <citation type="submission" date="2021-10" db="EMBL/GenBank/DDBJ databases">
        <title>Tropical sea cucumber genome reveals ecological adaptation and Cuvierian tubules defense mechanism.</title>
        <authorList>
            <person name="Chen T."/>
        </authorList>
    </citation>
    <scope>NUCLEOTIDE SEQUENCE</scope>
    <source>
        <strain evidence="2">Nanhai2018</strain>
        <tissue evidence="2">Muscle</tissue>
    </source>
</reference>
<dbReference type="EMBL" id="JAIZAY010000016">
    <property type="protein sequence ID" value="KAJ8026503.1"/>
    <property type="molecule type" value="Genomic_DNA"/>
</dbReference>
<protein>
    <submittedName>
        <fullName evidence="2">Uncharacterized protein</fullName>
    </submittedName>
</protein>
<keyword evidence="3" id="KW-1185">Reference proteome</keyword>
<comment type="caution">
    <text evidence="2">The sequence shown here is derived from an EMBL/GenBank/DDBJ whole genome shotgun (WGS) entry which is preliminary data.</text>
</comment>
<accession>A0A9Q0YQ94</accession>
<proteinExistence type="predicted"/>
<dbReference type="PANTHER" id="PTHR10773:SF19">
    <property type="match status" value="1"/>
</dbReference>
<evidence type="ECO:0000256" key="1">
    <source>
        <dbReference type="SAM" id="MobiDB-lite"/>
    </source>
</evidence>
<gene>
    <name evidence="2" type="ORF">HOLleu_31346</name>
</gene>
<dbReference type="Proteomes" id="UP001152320">
    <property type="component" value="Chromosome 16"/>
</dbReference>